<dbReference type="EMBL" id="AY357730">
    <property type="protein sequence ID" value="AAR13233.1"/>
    <property type="molecule type" value="Genomic_RNA"/>
</dbReference>
<organism evidence="2 3">
    <name type="scientific">Pulau reovirus</name>
    <dbReference type="NCBI Taxonomy" id="253454"/>
    <lineage>
        <taxon>Viruses</taxon>
        <taxon>Riboviria</taxon>
        <taxon>Orthornavirae</taxon>
        <taxon>Duplornaviricota</taxon>
        <taxon>Resentoviricetes</taxon>
        <taxon>Reovirales</taxon>
        <taxon>Spinareoviridae</taxon>
        <taxon>Orthoreovirus</taxon>
        <taxon>Orthoreovirus nelsonense</taxon>
        <taxon>Nelson Bay orthoreovirus</taxon>
    </lineage>
</organism>
<dbReference type="Gene3D" id="1.10.287.1490">
    <property type="match status" value="1"/>
</dbReference>
<dbReference type="KEGG" id="vg:37618876"/>
<reference evidence="3" key="2">
    <citation type="journal article" date="2011" name="J. Gen. Virol.">
        <title>Evolutionary relationship of the L- and M-class genome segments of bat-borne fusogenic orthoreoviruses in Malaysia and Australia.</title>
        <authorList>
            <person name="Voon K."/>
            <person name="Chua K.B."/>
            <person name="Yu M."/>
            <person name="Crameri G."/>
            <person name="Barr J.A."/>
            <person name="Malik Y."/>
            <person name="Wang L.F."/>
        </authorList>
    </citation>
    <scope>NUCLEOTIDE SEQUENCE [LARGE SCALE GENOMIC DNA]</scope>
</reference>
<sequence length="327" mass="34935">MSSFTTHHSLNPQQRREVIALIMTMTQSINASRSDLSAIRSELMSLRSTVGDLSSQFASTSSGLAQLSTQCNAFSVEIASHSNAIATLVSTATSHSDKMSEFTTSLTDASSKLSVVSDSVDQLSLNYKTLETDVLNAKSSLSSLAAQVNSLESRLNDTTQTVPKQVLSPLTINEGALTLNMNPRFCSDSAGLASYSSQTLQTFTANLASSIPDTNLAATIIVHSHGSVSTFNLTSKHAFSPSTEKTQLTLDIRQFQPSPTDWSVLLAQPAFQASDFLGYAWASIAGIWSPITLVGRVSSNPKLITLQLGTNPMDRITGLVLTFSIDT</sequence>
<reference evidence="2 3" key="1">
    <citation type="journal article" date="2006" name="Arch. Virol.">
        <title>Pulau virus; a new member of the Nelson Bay orthoreovirus species isolated from fruit bats in Malaysia.</title>
        <authorList>
            <person name="Pritchard L.I."/>
            <person name="Chua K.B."/>
            <person name="Cummins D."/>
            <person name="Hyatt A."/>
            <person name="Crameri G."/>
            <person name="Eaton B.T."/>
            <person name="Wang L.F."/>
        </authorList>
    </citation>
    <scope>NUCLEOTIDE SEQUENCE [LARGE SCALE GENOMIC DNA]</scope>
</reference>
<evidence type="ECO:0000259" key="1">
    <source>
        <dbReference type="Pfam" id="PF17750"/>
    </source>
</evidence>
<proteinExistence type="predicted"/>
<dbReference type="GeneID" id="37618876"/>
<accession>Q69C25</accession>
<evidence type="ECO:0000313" key="3">
    <source>
        <dbReference type="Proteomes" id="UP000232880"/>
    </source>
</evidence>
<feature type="domain" description="Reovirus sigma C capsid protein triple beta spiral" evidence="1">
    <location>
        <begin position="168"/>
        <end position="197"/>
    </location>
</feature>
<evidence type="ECO:0000313" key="2">
    <source>
        <dbReference type="EMBL" id="AAR13233.1"/>
    </source>
</evidence>
<dbReference type="Gene3D" id="2.10.25.20">
    <property type="entry name" value="reovirus attachment protein sigma1, domain 1"/>
    <property type="match status" value="1"/>
</dbReference>
<dbReference type="Pfam" id="PF17750">
    <property type="entry name" value="Reo_sigmaC_M"/>
    <property type="match status" value="1"/>
</dbReference>
<dbReference type="RefSeq" id="YP_009507787.1">
    <property type="nucleotide sequence ID" value="NC_038667.1"/>
</dbReference>
<keyword evidence="3" id="KW-1185">Reference proteome</keyword>
<dbReference type="Proteomes" id="UP000232880">
    <property type="component" value="Genome"/>
</dbReference>
<name>Q69C25_9REOV</name>
<dbReference type="OrthoDB" id="29885at10239"/>
<dbReference type="Gene3D" id="2.60.90.40">
    <property type="match status" value="1"/>
</dbReference>
<protein>
    <submittedName>
        <fullName evidence="2">Sigma C</fullName>
    </submittedName>
</protein>
<dbReference type="InterPro" id="IPR041345">
    <property type="entry name" value="Reo_sigmaC_M"/>
</dbReference>